<keyword evidence="7" id="KW-0573">Peptidoglycan synthesis</keyword>
<dbReference type="Gene3D" id="3.90.190.20">
    <property type="entry name" value="Mur ligase, C-terminal domain"/>
    <property type="match status" value="1"/>
</dbReference>
<comment type="function">
    <text evidence="7">Cell wall formation. Catalyzes the addition of glutamate to the nucleotide precursor UDP-N-acetylmuramoyl-L-alanine (UMA).</text>
</comment>
<evidence type="ECO:0000313" key="9">
    <source>
        <dbReference type="EMBL" id="CAD7287988.1"/>
    </source>
</evidence>
<dbReference type="InterPro" id="IPR013221">
    <property type="entry name" value="Mur_ligase_cen"/>
</dbReference>
<keyword evidence="4 7" id="KW-0436">Ligase</keyword>
<keyword evidence="10" id="KW-1185">Reference proteome</keyword>
<comment type="caution">
    <text evidence="9">The sequence shown here is derived from an EMBL/GenBank/DDBJ whole genome shotgun (WGS) entry which is preliminary data.</text>
</comment>
<protein>
    <recommendedName>
        <fullName evidence="7">UDP-N-acetylmuramoylalanine--D-glutamate ligase</fullName>
        <ecNumber evidence="7">6.3.2.9</ecNumber>
    </recommendedName>
    <alternativeName>
        <fullName evidence="7">D-glutamic acid-adding enzyme</fullName>
    </alternativeName>
    <alternativeName>
        <fullName evidence="7">UDP-N-acetylmuramoyl-L-alanyl-D-glutamate synthetase</fullName>
    </alternativeName>
</protein>
<comment type="subcellular location">
    <subcellularLocation>
        <location evidence="1 7">Cytoplasm</location>
    </subcellularLocation>
</comment>
<dbReference type="SUPFAM" id="SSF53623">
    <property type="entry name" value="MurD-like peptide ligases, catalytic domain"/>
    <property type="match status" value="1"/>
</dbReference>
<feature type="domain" description="Mur ligase central" evidence="8">
    <location>
        <begin position="94"/>
        <end position="199"/>
    </location>
</feature>
<keyword evidence="7" id="KW-0133">Cell shape</keyword>
<keyword evidence="6 7" id="KW-0067">ATP-binding</keyword>
<evidence type="ECO:0000256" key="5">
    <source>
        <dbReference type="ARBA" id="ARBA00022741"/>
    </source>
</evidence>
<dbReference type="SUPFAM" id="SSF53244">
    <property type="entry name" value="MurD-like peptide ligases, peptide-binding domain"/>
    <property type="match status" value="1"/>
</dbReference>
<evidence type="ECO:0000313" key="10">
    <source>
        <dbReference type="Proteomes" id="UP000789359"/>
    </source>
</evidence>
<organism evidence="9 10">
    <name type="scientific">Campylobacter suis</name>
    <dbReference type="NCBI Taxonomy" id="2790657"/>
    <lineage>
        <taxon>Bacteria</taxon>
        <taxon>Pseudomonadati</taxon>
        <taxon>Campylobacterota</taxon>
        <taxon>Epsilonproteobacteria</taxon>
        <taxon>Campylobacterales</taxon>
        <taxon>Campylobacteraceae</taxon>
        <taxon>Campylobacter</taxon>
    </lineage>
</organism>
<comment type="pathway">
    <text evidence="2 7">Cell wall biogenesis; peptidoglycan biosynthesis.</text>
</comment>
<reference evidence="9 10" key="1">
    <citation type="submission" date="2020-11" db="EMBL/GenBank/DDBJ databases">
        <authorList>
            <person name="Peeters C."/>
        </authorList>
    </citation>
    <scope>NUCLEOTIDE SEQUENCE [LARGE SCALE GENOMIC DNA]</scope>
    <source>
        <strain evidence="9 10">LMG 8286</strain>
    </source>
</reference>
<comment type="catalytic activity">
    <reaction evidence="7">
        <text>UDP-N-acetyl-alpha-D-muramoyl-L-alanine + D-glutamate + ATP = UDP-N-acetyl-alpha-D-muramoyl-L-alanyl-D-glutamate + ADP + phosphate + H(+)</text>
        <dbReference type="Rhea" id="RHEA:16429"/>
        <dbReference type="ChEBI" id="CHEBI:15378"/>
        <dbReference type="ChEBI" id="CHEBI:29986"/>
        <dbReference type="ChEBI" id="CHEBI:30616"/>
        <dbReference type="ChEBI" id="CHEBI:43474"/>
        <dbReference type="ChEBI" id="CHEBI:83898"/>
        <dbReference type="ChEBI" id="CHEBI:83900"/>
        <dbReference type="ChEBI" id="CHEBI:456216"/>
        <dbReference type="EC" id="6.3.2.9"/>
    </reaction>
</comment>
<dbReference type="HAMAP" id="MF_00639">
    <property type="entry name" value="MurD"/>
    <property type="match status" value="1"/>
</dbReference>
<accession>A0ABN7K634</accession>
<evidence type="ECO:0000256" key="1">
    <source>
        <dbReference type="ARBA" id="ARBA00004496"/>
    </source>
</evidence>
<dbReference type="EMBL" id="CAJHOE010000002">
    <property type="protein sequence ID" value="CAD7287988.1"/>
    <property type="molecule type" value="Genomic_DNA"/>
</dbReference>
<dbReference type="PANTHER" id="PTHR43692:SF1">
    <property type="entry name" value="UDP-N-ACETYLMURAMOYLALANINE--D-GLUTAMATE LIGASE"/>
    <property type="match status" value="1"/>
</dbReference>
<evidence type="ECO:0000256" key="6">
    <source>
        <dbReference type="ARBA" id="ARBA00022840"/>
    </source>
</evidence>
<dbReference type="InterPro" id="IPR036565">
    <property type="entry name" value="Mur-like_cat_sf"/>
</dbReference>
<evidence type="ECO:0000256" key="3">
    <source>
        <dbReference type="ARBA" id="ARBA00022490"/>
    </source>
</evidence>
<evidence type="ECO:0000256" key="4">
    <source>
        <dbReference type="ARBA" id="ARBA00022598"/>
    </source>
</evidence>
<dbReference type="InterPro" id="IPR005762">
    <property type="entry name" value="MurD"/>
</dbReference>
<keyword evidence="7" id="KW-0961">Cell wall biogenesis/degradation</keyword>
<keyword evidence="7" id="KW-0132">Cell division</keyword>
<evidence type="ECO:0000259" key="8">
    <source>
        <dbReference type="Pfam" id="PF08245"/>
    </source>
</evidence>
<dbReference type="RefSeq" id="WP_230056833.1">
    <property type="nucleotide sequence ID" value="NZ_CAJHOE010000002.1"/>
</dbReference>
<sequence length="401" mass="44328">MKKSLFGYGGTIKAIAKSGGWDIYDDKFSEISTDEFGNTLLPVSEFKAENSKLEITTPGIAPSHELIKKAKNLISEYDYFYEKYAKNLPFCIWISGTNGKTTTTKMMQHLLEKQGSAMGGNVGTPLAKLDPQAKIWILETSSFTMHYSNTAKPDIYVLLPITPDHLSWHGDFNEYEKAKLKPLGMMSENGVAIVPKAYEKTPTKACVISYENEADLAKFCGADESEIAFKTPFLMDALLALAVEKILLDKCDVGALHSFVIEPNKLEEFSDKFGRVWVNDTKATNIDASIQAIKRYANKSIHLILGGDDKGVDMSPVFDSLEGLDVRVYAIGSNAQKLATLSEKFGIKCVKCDILQNAVNEISKSLKNDEVALLSPACASLDQFKSYAERGDKFKEFVAQL</sequence>
<keyword evidence="7" id="KW-0131">Cell cycle</keyword>
<dbReference type="Gene3D" id="3.40.1190.10">
    <property type="entry name" value="Mur-like, catalytic domain"/>
    <property type="match status" value="1"/>
</dbReference>
<keyword evidence="3 7" id="KW-0963">Cytoplasm</keyword>
<feature type="binding site" evidence="7">
    <location>
        <begin position="96"/>
        <end position="102"/>
    </location>
    <ligand>
        <name>ATP</name>
        <dbReference type="ChEBI" id="CHEBI:30616"/>
    </ligand>
</feature>
<dbReference type="Proteomes" id="UP000789359">
    <property type="component" value="Unassembled WGS sequence"/>
</dbReference>
<dbReference type="EC" id="6.3.2.9" evidence="7"/>
<dbReference type="NCBIfam" id="TIGR01087">
    <property type="entry name" value="murD"/>
    <property type="match status" value="1"/>
</dbReference>
<name>A0ABN7K634_9BACT</name>
<dbReference type="PANTHER" id="PTHR43692">
    <property type="entry name" value="UDP-N-ACETYLMURAMOYLALANINE--D-GLUTAMATE LIGASE"/>
    <property type="match status" value="1"/>
</dbReference>
<dbReference type="Pfam" id="PF08245">
    <property type="entry name" value="Mur_ligase_M"/>
    <property type="match status" value="1"/>
</dbReference>
<gene>
    <name evidence="7 9" type="primary">murD</name>
    <name evidence="9" type="ORF">LMG8286_01064</name>
</gene>
<comment type="similarity">
    <text evidence="7">Belongs to the MurCDEF family.</text>
</comment>
<evidence type="ECO:0000256" key="7">
    <source>
        <dbReference type="HAMAP-Rule" id="MF_00639"/>
    </source>
</evidence>
<dbReference type="InterPro" id="IPR036615">
    <property type="entry name" value="Mur_ligase_C_dom_sf"/>
</dbReference>
<dbReference type="GO" id="GO:0008764">
    <property type="term" value="F:UDP-N-acetylmuramoylalanine-D-glutamate ligase activity"/>
    <property type="evidence" value="ECO:0007669"/>
    <property type="project" value="UniProtKB-EC"/>
</dbReference>
<proteinExistence type="inferred from homology"/>
<evidence type="ECO:0000256" key="2">
    <source>
        <dbReference type="ARBA" id="ARBA00004752"/>
    </source>
</evidence>
<keyword evidence="5 7" id="KW-0547">Nucleotide-binding</keyword>